<evidence type="ECO:0000313" key="1">
    <source>
        <dbReference type="EMBL" id="KAI5395994.1"/>
    </source>
</evidence>
<protein>
    <submittedName>
        <fullName evidence="1">Uncharacterized protein</fullName>
    </submittedName>
</protein>
<organism evidence="1 2">
    <name type="scientific">Pisum sativum</name>
    <name type="common">Garden pea</name>
    <name type="synonym">Lathyrus oleraceus</name>
    <dbReference type="NCBI Taxonomy" id="3888"/>
    <lineage>
        <taxon>Eukaryota</taxon>
        <taxon>Viridiplantae</taxon>
        <taxon>Streptophyta</taxon>
        <taxon>Embryophyta</taxon>
        <taxon>Tracheophyta</taxon>
        <taxon>Spermatophyta</taxon>
        <taxon>Magnoliopsida</taxon>
        <taxon>eudicotyledons</taxon>
        <taxon>Gunneridae</taxon>
        <taxon>Pentapetalae</taxon>
        <taxon>rosids</taxon>
        <taxon>fabids</taxon>
        <taxon>Fabales</taxon>
        <taxon>Fabaceae</taxon>
        <taxon>Papilionoideae</taxon>
        <taxon>50 kb inversion clade</taxon>
        <taxon>NPAAA clade</taxon>
        <taxon>Hologalegina</taxon>
        <taxon>IRL clade</taxon>
        <taxon>Fabeae</taxon>
        <taxon>Lathyrus</taxon>
    </lineage>
</organism>
<proteinExistence type="predicted"/>
<dbReference type="EMBL" id="JAMSHJ010000006">
    <property type="protein sequence ID" value="KAI5395994.1"/>
    <property type="molecule type" value="Genomic_DNA"/>
</dbReference>
<gene>
    <name evidence="1" type="ORF">KIW84_062263</name>
</gene>
<comment type="caution">
    <text evidence="1">The sequence shown here is derived from an EMBL/GenBank/DDBJ whole genome shotgun (WGS) entry which is preliminary data.</text>
</comment>
<dbReference type="Proteomes" id="UP001058974">
    <property type="component" value="Chromosome 6"/>
</dbReference>
<reference evidence="1 2" key="1">
    <citation type="journal article" date="2022" name="Nat. Genet.">
        <title>Improved pea reference genome and pan-genome highlight genomic features and evolutionary characteristics.</title>
        <authorList>
            <person name="Yang T."/>
            <person name="Liu R."/>
            <person name="Luo Y."/>
            <person name="Hu S."/>
            <person name="Wang D."/>
            <person name="Wang C."/>
            <person name="Pandey M.K."/>
            <person name="Ge S."/>
            <person name="Xu Q."/>
            <person name="Li N."/>
            <person name="Li G."/>
            <person name="Huang Y."/>
            <person name="Saxena R.K."/>
            <person name="Ji Y."/>
            <person name="Li M."/>
            <person name="Yan X."/>
            <person name="He Y."/>
            <person name="Liu Y."/>
            <person name="Wang X."/>
            <person name="Xiang C."/>
            <person name="Varshney R.K."/>
            <person name="Ding H."/>
            <person name="Gao S."/>
            <person name="Zong X."/>
        </authorList>
    </citation>
    <scope>NUCLEOTIDE SEQUENCE [LARGE SCALE GENOMIC DNA]</scope>
    <source>
        <strain evidence="1 2">cv. Zhongwan 6</strain>
    </source>
</reference>
<evidence type="ECO:0000313" key="2">
    <source>
        <dbReference type="Proteomes" id="UP001058974"/>
    </source>
</evidence>
<keyword evidence="2" id="KW-1185">Reference proteome</keyword>
<dbReference type="AlphaFoldDB" id="A0A9D5A5D0"/>
<dbReference type="Gramene" id="Psat06G0226300-T1">
    <property type="protein sequence ID" value="KAI5395994.1"/>
    <property type="gene ID" value="KIW84_062263"/>
</dbReference>
<name>A0A9D5A5D0_PEA</name>
<sequence>MPQPSGAWKKIIDQLVLEKAQMKTSFESEIRRIRRKFTSLMEFVIAAHNQLSLPPTTPPPLRTVISKISSSSLPVVASQSAPAMPAGFPWGMPPNFVLEGYAQTFSYVSASSLVLSVPPSIVYTLPHVEDTIYHSEPSKGPDVYEKIDDMKDQFLKLREELKTLRGKDLFGKSVVEL</sequence>
<accession>A0A9D5A5D0</accession>